<gene>
    <name evidence="5" type="primary">LOC125178177</name>
</gene>
<dbReference type="SMART" id="SM00060">
    <property type="entry name" value="FN3"/>
    <property type="match status" value="1"/>
</dbReference>
<reference evidence="5" key="1">
    <citation type="submission" date="2025-08" db="UniProtKB">
        <authorList>
            <consortium name="RefSeq"/>
        </authorList>
    </citation>
    <scope>IDENTIFICATION</scope>
    <source>
        <tissue evidence="5">Whole organism</tissue>
    </source>
</reference>
<dbReference type="SUPFAM" id="SSF49265">
    <property type="entry name" value="Fibronectin type III"/>
    <property type="match status" value="1"/>
</dbReference>
<evidence type="ECO:0000313" key="5">
    <source>
        <dbReference type="RefSeq" id="XP_047737283.1"/>
    </source>
</evidence>
<feature type="non-terminal residue" evidence="5">
    <location>
        <position position="104"/>
    </location>
</feature>
<dbReference type="RefSeq" id="XP_047737283.1">
    <property type="nucleotide sequence ID" value="XM_047881327.1"/>
</dbReference>
<dbReference type="PANTHER" id="PTHR44170">
    <property type="entry name" value="PROTEIN SIDEKICK"/>
    <property type="match status" value="1"/>
</dbReference>
<dbReference type="GO" id="GO:0016020">
    <property type="term" value="C:membrane"/>
    <property type="evidence" value="ECO:0007669"/>
    <property type="project" value="UniProtKB-SubCell"/>
</dbReference>
<evidence type="ECO:0000256" key="2">
    <source>
        <dbReference type="ARBA" id="ARBA00023157"/>
    </source>
</evidence>
<dbReference type="Proteomes" id="UP000694843">
    <property type="component" value="Unplaced"/>
</dbReference>
<dbReference type="GO" id="GO:0098609">
    <property type="term" value="P:cell-cell adhesion"/>
    <property type="evidence" value="ECO:0007669"/>
    <property type="project" value="TreeGrafter"/>
</dbReference>
<dbReference type="Pfam" id="PF00041">
    <property type="entry name" value="fn3"/>
    <property type="match status" value="1"/>
</dbReference>
<dbReference type="InterPro" id="IPR036116">
    <property type="entry name" value="FN3_sf"/>
</dbReference>
<dbReference type="FunFam" id="2.60.40.10:FF:000028">
    <property type="entry name" value="Neuronal cell adhesion molecule"/>
    <property type="match status" value="1"/>
</dbReference>
<keyword evidence="4" id="KW-1185">Reference proteome</keyword>
<dbReference type="CDD" id="cd00063">
    <property type="entry name" value="FN3"/>
    <property type="match status" value="1"/>
</dbReference>
<accession>A0A979FJV4</accession>
<dbReference type="PANTHER" id="PTHR44170:SF6">
    <property type="entry name" value="CONTACTIN"/>
    <property type="match status" value="1"/>
</dbReference>
<dbReference type="AlphaFoldDB" id="A0A979FJV4"/>
<evidence type="ECO:0000313" key="4">
    <source>
        <dbReference type="Proteomes" id="UP000694843"/>
    </source>
</evidence>
<protein>
    <submittedName>
        <fullName evidence="5">Down syndrome cell adhesion molecule-like protein 1 homolog</fullName>
    </submittedName>
</protein>
<organism evidence="4 5">
    <name type="scientific">Hyalella azteca</name>
    <name type="common">Amphipod</name>
    <dbReference type="NCBI Taxonomy" id="294128"/>
    <lineage>
        <taxon>Eukaryota</taxon>
        <taxon>Metazoa</taxon>
        <taxon>Ecdysozoa</taxon>
        <taxon>Arthropoda</taxon>
        <taxon>Crustacea</taxon>
        <taxon>Multicrustacea</taxon>
        <taxon>Malacostraca</taxon>
        <taxon>Eumalacostraca</taxon>
        <taxon>Peracarida</taxon>
        <taxon>Amphipoda</taxon>
        <taxon>Senticaudata</taxon>
        <taxon>Talitrida</taxon>
        <taxon>Talitroidea</taxon>
        <taxon>Hyalellidae</taxon>
        <taxon>Hyalella</taxon>
    </lineage>
</organism>
<feature type="domain" description="Fibronectin type-III" evidence="3">
    <location>
        <begin position="4"/>
        <end position="104"/>
    </location>
</feature>
<dbReference type="KEGG" id="hazt:125178177"/>
<dbReference type="PRINTS" id="PR00014">
    <property type="entry name" value="FNTYPEIII"/>
</dbReference>
<feature type="non-terminal residue" evidence="5">
    <location>
        <position position="1"/>
    </location>
</feature>
<evidence type="ECO:0000256" key="1">
    <source>
        <dbReference type="ARBA" id="ARBA00022737"/>
    </source>
</evidence>
<dbReference type="GeneID" id="125178177"/>
<sequence length="104" mass="10830">PTGAPMDVHATPTSSTSLAISWRAPPASLSNGKLRGYSIELRQQDQRGSVTAVTRPVTGSLGGEQYTVQGLEPGALYEVAVRAFNRAGSGPLSSPRIIRATLPA</sequence>
<dbReference type="InterPro" id="IPR003961">
    <property type="entry name" value="FN3_dom"/>
</dbReference>
<proteinExistence type="predicted"/>
<dbReference type="Gene3D" id="2.60.40.10">
    <property type="entry name" value="Immunoglobulins"/>
    <property type="match status" value="1"/>
</dbReference>
<dbReference type="PROSITE" id="PS50853">
    <property type="entry name" value="FN3"/>
    <property type="match status" value="1"/>
</dbReference>
<name>A0A979FJV4_HYAAZ</name>
<evidence type="ECO:0000259" key="3">
    <source>
        <dbReference type="PROSITE" id="PS50853"/>
    </source>
</evidence>
<keyword evidence="2" id="KW-1015">Disulfide bond</keyword>
<dbReference type="OrthoDB" id="152385at2759"/>
<dbReference type="InterPro" id="IPR013783">
    <property type="entry name" value="Ig-like_fold"/>
</dbReference>
<keyword evidence="1" id="KW-0677">Repeat</keyword>